<proteinExistence type="predicted"/>
<feature type="compositionally biased region" description="Basic and acidic residues" evidence="1">
    <location>
        <begin position="1"/>
        <end position="12"/>
    </location>
</feature>
<dbReference type="OrthoDB" id="3719747at2"/>
<dbReference type="InterPro" id="IPR015943">
    <property type="entry name" value="WD40/YVTN_repeat-like_dom_sf"/>
</dbReference>
<keyword evidence="4" id="KW-1185">Reference proteome</keyword>
<dbReference type="EMBL" id="CP001618">
    <property type="protein sequence ID" value="ACQ82062.1"/>
    <property type="molecule type" value="Genomic_DNA"/>
</dbReference>
<dbReference type="KEGG" id="bcv:Bcav_3820"/>
<feature type="compositionally biased region" description="Pro residues" evidence="1">
    <location>
        <begin position="74"/>
        <end position="119"/>
    </location>
</feature>
<dbReference type="STRING" id="471853.Bcav_3820"/>
<name>C5C4D8_BEUC1</name>
<dbReference type="Gene3D" id="2.130.10.10">
    <property type="entry name" value="YVTN repeat-like/Quinoprotein amine dehydrogenase"/>
    <property type="match status" value="1"/>
</dbReference>
<feature type="compositionally biased region" description="Low complexity" evidence="1">
    <location>
        <begin position="56"/>
        <end position="73"/>
    </location>
</feature>
<reference evidence="3 4" key="1">
    <citation type="journal article" date="2009" name="Stand. Genomic Sci.">
        <title>Complete genome sequence of Beutenbergia cavernae type strain (HKI 0122).</title>
        <authorList>
            <person name="Land M."/>
            <person name="Pukall R."/>
            <person name="Abt B."/>
            <person name="Goker M."/>
            <person name="Rohde M."/>
            <person name="Glavina Del Rio T."/>
            <person name="Tice H."/>
            <person name="Copeland A."/>
            <person name="Cheng J.F."/>
            <person name="Lucas S."/>
            <person name="Chen F."/>
            <person name="Nolan M."/>
            <person name="Bruce D."/>
            <person name="Goodwin L."/>
            <person name="Pitluck S."/>
            <person name="Ivanova N."/>
            <person name="Mavromatis K."/>
            <person name="Ovchinnikova G."/>
            <person name="Pati A."/>
            <person name="Chen A."/>
            <person name="Palaniappan K."/>
            <person name="Hauser L."/>
            <person name="Chang Y.J."/>
            <person name="Jefferies C.C."/>
            <person name="Saunders E."/>
            <person name="Brettin T."/>
            <person name="Detter J.C."/>
            <person name="Han C."/>
            <person name="Chain P."/>
            <person name="Bristow J."/>
            <person name="Eisen J.A."/>
            <person name="Markowitz V."/>
            <person name="Hugenholtz P."/>
            <person name="Kyrpides N.C."/>
            <person name="Klenk H.P."/>
            <person name="Lapidus A."/>
        </authorList>
    </citation>
    <scope>NUCLEOTIDE SEQUENCE [LARGE SCALE GENOMIC DNA]</scope>
    <source>
        <strain evidence="4">ATCC BAA-8 / DSM 12333 / NBRC 16432</strain>
    </source>
</reference>
<gene>
    <name evidence="3" type="ordered locus">Bcav_3820</name>
</gene>
<dbReference type="InterPro" id="IPR018391">
    <property type="entry name" value="PQQ_b-propeller_rpt"/>
</dbReference>
<dbReference type="Proteomes" id="UP000007962">
    <property type="component" value="Chromosome"/>
</dbReference>
<feature type="compositionally biased region" description="Pro residues" evidence="1">
    <location>
        <begin position="26"/>
        <end position="47"/>
    </location>
</feature>
<dbReference type="RefSeq" id="WP_015884299.1">
    <property type="nucleotide sequence ID" value="NC_012669.1"/>
</dbReference>
<sequence>MSRDDRRFRPASDDDDEYAVGDDYAPAPPPGSADPTDPPRATPPVSPSPERELPDPAAATEPAAPATPALPYATPIPIPPPGAATPPGGPPSGATPPAGPPSGAAPPGPSPYIPSPAGGPSPTRKRTSAQVGCAVAVAFFALMAVIVIVIGAIAGNGDGDDDAAATPPGVDSPPDLDVAWIRYTDDIAAGVPAVSNLLPTTDGSFGGDAVLDAGSTWLIRFGNSAGEGRLLVAVDPATGETAWETTFDDALDIVCDARAADATVICLSEGADGAYTGHVLDAATGTARTSWPAPGVTSVALIHLTGDGVIVVGDADPAPHARLAFLGLDGVERWSLDVADLENADLLFDDFLAQDFSDEPTLTMERTRWRDLPEGHVLLWSTPGVALIDTASGAVVVHECLRATAQGEAYYCVADDGVQRRGLDGSVVWTTPGVDLAFPADVGHHDPIAINDQAQLFAFDTETGTLGDVLYDVDPATDWLGPSALGNEEWTVVETPRTLVGVATGSTTAAWTYDATDRIWDTVLVGDAVVVDTSGTFVGLDAATGDVLWERGRSYDNTGYNVQGIGDDLVLSGLDGLTAYDLP</sequence>
<protein>
    <submittedName>
        <fullName evidence="3">Pyrrolo-quinoline quinone</fullName>
    </submittedName>
</protein>
<dbReference type="HOGENOM" id="CLU_467464_0_0_11"/>
<keyword evidence="2" id="KW-0472">Membrane</keyword>
<evidence type="ECO:0000256" key="1">
    <source>
        <dbReference type="SAM" id="MobiDB-lite"/>
    </source>
</evidence>
<dbReference type="AlphaFoldDB" id="C5C4D8"/>
<keyword evidence="2" id="KW-0812">Transmembrane</keyword>
<evidence type="ECO:0000313" key="4">
    <source>
        <dbReference type="Proteomes" id="UP000007962"/>
    </source>
</evidence>
<evidence type="ECO:0000256" key="2">
    <source>
        <dbReference type="SAM" id="Phobius"/>
    </source>
</evidence>
<accession>C5C4D8</accession>
<keyword evidence="2" id="KW-1133">Transmembrane helix</keyword>
<dbReference type="eggNOG" id="COG1520">
    <property type="taxonomic scope" value="Bacteria"/>
</dbReference>
<dbReference type="SMART" id="SM00564">
    <property type="entry name" value="PQQ"/>
    <property type="match status" value="2"/>
</dbReference>
<evidence type="ECO:0000313" key="3">
    <source>
        <dbReference type="EMBL" id="ACQ82062.1"/>
    </source>
</evidence>
<feature type="transmembrane region" description="Helical" evidence="2">
    <location>
        <begin position="131"/>
        <end position="154"/>
    </location>
</feature>
<organism evidence="3 4">
    <name type="scientific">Beutenbergia cavernae (strain ATCC BAA-8 / DSM 12333 / CCUG 43141 / JCM 11478 / NBRC 16432 / NCIMB 13614 / HKI 0122)</name>
    <dbReference type="NCBI Taxonomy" id="471853"/>
    <lineage>
        <taxon>Bacteria</taxon>
        <taxon>Bacillati</taxon>
        <taxon>Actinomycetota</taxon>
        <taxon>Actinomycetes</taxon>
        <taxon>Micrococcales</taxon>
        <taxon>Beutenbergiaceae</taxon>
        <taxon>Beutenbergia</taxon>
    </lineage>
</organism>
<feature type="region of interest" description="Disordered" evidence="1">
    <location>
        <begin position="1"/>
        <end position="126"/>
    </location>
</feature>